<dbReference type="PRINTS" id="PR00380">
    <property type="entry name" value="KINESINHEAVY"/>
</dbReference>
<dbReference type="GO" id="GO:0003774">
    <property type="term" value="F:cytoskeletal motor activity"/>
    <property type="evidence" value="ECO:0007669"/>
    <property type="project" value="UniProtKB-UniRule"/>
</dbReference>
<dbReference type="PANTHER" id="PTHR37739">
    <property type="entry name" value="KINESIN-LIKE PROTEIN KIN-12D"/>
    <property type="match status" value="1"/>
</dbReference>
<dbReference type="GO" id="GO:0005524">
    <property type="term" value="F:ATP binding"/>
    <property type="evidence" value="ECO:0007669"/>
    <property type="project" value="UniProtKB-UniRule"/>
</dbReference>
<dbReference type="AlphaFoldDB" id="A0ABD3BC04"/>
<name>A0ABD3BC04_9LAMI</name>
<feature type="region of interest" description="Disordered" evidence="9">
    <location>
        <begin position="39"/>
        <end position="75"/>
    </location>
</feature>
<evidence type="ECO:0000256" key="5">
    <source>
        <dbReference type="ARBA" id="ARBA00023175"/>
    </source>
</evidence>
<proteinExistence type="inferred from homology"/>
<dbReference type="GO" id="GO:0080175">
    <property type="term" value="P:phragmoplast microtubule organization"/>
    <property type="evidence" value="ECO:0007669"/>
    <property type="project" value="UniProtKB-ARBA"/>
</dbReference>
<dbReference type="SUPFAM" id="SSF52540">
    <property type="entry name" value="P-loop containing nucleoside triphosphate hydrolases"/>
    <property type="match status" value="1"/>
</dbReference>
<evidence type="ECO:0000256" key="8">
    <source>
        <dbReference type="SAM" id="Coils"/>
    </source>
</evidence>
<feature type="compositionally biased region" description="Low complexity" evidence="9">
    <location>
        <begin position="65"/>
        <end position="75"/>
    </location>
</feature>
<keyword evidence="12" id="KW-1185">Reference proteome</keyword>
<evidence type="ECO:0000256" key="3">
    <source>
        <dbReference type="ARBA" id="ARBA00022840"/>
    </source>
</evidence>
<keyword evidence="4 8" id="KW-0175">Coiled coil</keyword>
<evidence type="ECO:0000256" key="2">
    <source>
        <dbReference type="ARBA" id="ARBA00022741"/>
    </source>
</evidence>
<dbReference type="PANTHER" id="PTHR37739:SF16">
    <property type="entry name" value="KINESIN-LIKE PROTEIN"/>
    <property type="match status" value="1"/>
</dbReference>
<dbReference type="GO" id="GO:0007112">
    <property type="term" value="P:male meiosis cytokinesis"/>
    <property type="evidence" value="ECO:0007669"/>
    <property type="project" value="UniProtKB-ARBA"/>
</dbReference>
<protein>
    <recommendedName>
        <fullName evidence="10">Kinesin motor domain-containing protein</fullName>
    </recommendedName>
</protein>
<feature type="coiled-coil region" evidence="8">
    <location>
        <begin position="1000"/>
        <end position="1079"/>
    </location>
</feature>
<sequence length="1132" mass="127169">MARPNSEISENSRFFGSITASAPFKSLLMKSKQKAVSIRRSKFRSDGENISPVDPNIQLRDPPLSASTSFPKKSPSKVKIIPHVDELTSSEVHKKVPEDPDPPVKVVVRIRPAKGLGIGDTSVSKVSKNSLSVSERNYTFDTVFDSDSTQGDIYQLVGAPLVKDALSGYNTSILAYGQTGSGKSYTMWGPPSAMVEGPSVTGPQGIVPRIFQNLFSEIQKEQGNSDGKMINYQCRCSFLEVYDEKIGDLLDPTQRDLEIKDDAKNGFYVENLTEEYVTCYEDVTQILIKGLSNRKTGTTRINSKSSRSHIMFTCIIESWCKESSSKCFGSSSKISRISLVDLAGFERNVLDDASRQHVKEGKCIKKSTSQLGRLVNILAEGSQSGKSDEVPYRSSRLTHLLRESFGGNAKLSIICTISPDNKSSSETVSTLRFGQRAKLMKNEPVVNEISEDDVNDLSDQIRNLKEELMRAKSSTSNSLSSSTHGYFRGGNVRASLNQLRLSLNRSLILPCVKKDSEANLCINEDDVKELKLQIDNIDDSENGESTLLYSAEGCETELTCEHYLSCSEESENEETNSSETQAEFFRGSISIDPPSSTVLLEPMLSESPKIKNSQRKSLVFPPIHEDEVVDSCENQLPDISKSSLRSSKIFAGPTESLEVSLHRGLQIIDYHQRNSAPARSSVSFSFENLALKPCLKADKENASSDQQSAAPLVCVRCQGNDNKDLDLALAIEKEKEQLNSVCKDQAAQIEHLNKKLEQCTCMIKNQLSPINEDEPNKCQPPNTETTKLLTWNGDENHEPEFIKERCEIKQVQDLSIPEDDRESLLREIETLKNKLHFYTDSSTRRSSDKLRSSLLSRSIHLRKSFAQGNNINNNSSGEEFEKEREKWMEMESEWISLTDELRIDIESNRRRAEQVETELTLEKKCTEELDDALKRSVVGHARMIEHYAELQEKYNEMVEKHQAVMEGVGEVKRAALKAGAKGRNGARFAKALTAELSALRVEREREREFLRKENRSLKIQLKDTAEAVHAAGEVLVRLREAEEAAKLAEDKNAGIEEENEKLRRQMEKLKRKHKMEMITMKQYLAESRLPEAALRSPLYREDSLQNNVSASFADDDDQAWRAEFGAIYQEHY</sequence>
<keyword evidence="3 7" id="KW-0067">ATP-binding</keyword>
<comment type="caution">
    <text evidence="11">The sequence shown here is derived from an EMBL/GenBank/DDBJ whole genome shotgun (WGS) entry which is preliminary data.</text>
</comment>
<dbReference type="FunFam" id="3.40.850.10:FF:000052">
    <property type="entry name" value="Kinesin-like protein KIN-12F"/>
    <property type="match status" value="1"/>
</dbReference>
<evidence type="ECO:0000313" key="12">
    <source>
        <dbReference type="Proteomes" id="UP001632038"/>
    </source>
</evidence>
<reference evidence="12" key="1">
    <citation type="journal article" date="2024" name="IScience">
        <title>Strigolactones Initiate the Formation of Haustorium-like Structures in Castilleja.</title>
        <authorList>
            <person name="Buerger M."/>
            <person name="Peterson D."/>
            <person name="Chory J."/>
        </authorList>
    </citation>
    <scope>NUCLEOTIDE SEQUENCE [LARGE SCALE GENOMIC DNA]</scope>
</reference>
<dbReference type="GO" id="GO:0009524">
    <property type="term" value="C:phragmoplast"/>
    <property type="evidence" value="ECO:0007669"/>
    <property type="project" value="UniProtKB-ARBA"/>
</dbReference>
<accession>A0ABD3BC04</accession>
<dbReference type="Gene3D" id="3.40.850.10">
    <property type="entry name" value="Kinesin motor domain"/>
    <property type="match status" value="1"/>
</dbReference>
<keyword evidence="1" id="KW-0493">Microtubule</keyword>
<comment type="similarity">
    <text evidence="6">Belongs to the TRAFAC class myosin-kinesin ATPase superfamily. Kinesin family. KIN-12 subfamily.</text>
</comment>
<organism evidence="11 12">
    <name type="scientific">Castilleja foliolosa</name>
    <dbReference type="NCBI Taxonomy" id="1961234"/>
    <lineage>
        <taxon>Eukaryota</taxon>
        <taxon>Viridiplantae</taxon>
        <taxon>Streptophyta</taxon>
        <taxon>Embryophyta</taxon>
        <taxon>Tracheophyta</taxon>
        <taxon>Spermatophyta</taxon>
        <taxon>Magnoliopsida</taxon>
        <taxon>eudicotyledons</taxon>
        <taxon>Gunneridae</taxon>
        <taxon>Pentapetalae</taxon>
        <taxon>asterids</taxon>
        <taxon>lamiids</taxon>
        <taxon>Lamiales</taxon>
        <taxon>Orobanchaceae</taxon>
        <taxon>Pedicularideae</taxon>
        <taxon>Castillejinae</taxon>
        <taxon>Castilleja</taxon>
    </lineage>
</organism>
<evidence type="ECO:0000256" key="7">
    <source>
        <dbReference type="PROSITE-ProRule" id="PRU00283"/>
    </source>
</evidence>
<dbReference type="SMART" id="SM00129">
    <property type="entry name" value="KISc"/>
    <property type="match status" value="1"/>
</dbReference>
<evidence type="ECO:0000256" key="1">
    <source>
        <dbReference type="ARBA" id="ARBA00022701"/>
    </source>
</evidence>
<evidence type="ECO:0000259" key="10">
    <source>
        <dbReference type="PROSITE" id="PS50067"/>
    </source>
</evidence>
<dbReference type="EMBL" id="JAVIJP010000100">
    <property type="protein sequence ID" value="KAL3614789.1"/>
    <property type="molecule type" value="Genomic_DNA"/>
</dbReference>
<feature type="binding site" evidence="7">
    <location>
        <begin position="177"/>
        <end position="184"/>
    </location>
    <ligand>
        <name>ATP</name>
        <dbReference type="ChEBI" id="CHEBI:30616"/>
    </ligand>
</feature>
<gene>
    <name evidence="11" type="ORF">CASFOL_040450</name>
</gene>
<evidence type="ECO:0000256" key="6">
    <source>
        <dbReference type="ARBA" id="ARBA00034488"/>
    </source>
</evidence>
<evidence type="ECO:0000313" key="11">
    <source>
        <dbReference type="EMBL" id="KAL3614789.1"/>
    </source>
</evidence>
<dbReference type="GO" id="GO:0055046">
    <property type="term" value="P:microgametogenesis"/>
    <property type="evidence" value="ECO:0007669"/>
    <property type="project" value="UniProtKB-ARBA"/>
</dbReference>
<dbReference type="Pfam" id="PF00225">
    <property type="entry name" value="Kinesin"/>
    <property type="match status" value="1"/>
</dbReference>
<dbReference type="InterPro" id="IPR001752">
    <property type="entry name" value="Kinesin_motor_dom"/>
</dbReference>
<dbReference type="Proteomes" id="UP001632038">
    <property type="component" value="Unassembled WGS sequence"/>
</dbReference>
<dbReference type="InterPro" id="IPR027417">
    <property type="entry name" value="P-loop_NTPase"/>
</dbReference>
<feature type="coiled-coil region" evidence="8">
    <location>
        <begin position="898"/>
        <end position="960"/>
    </location>
</feature>
<evidence type="ECO:0000256" key="9">
    <source>
        <dbReference type="SAM" id="MobiDB-lite"/>
    </source>
</evidence>
<keyword evidence="2 7" id="KW-0547">Nucleotide-binding</keyword>
<dbReference type="InterPro" id="IPR036961">
    <property type="entry name" value="Kinesin_motor_dom_sf"/>
</dbReference>
<keyword evidence="5 7" id="KW-0505">Motor protein</keyword>
<feature type="domain" description="Kinesin motor" evidence="10">
    <location>
        <begin position="103"/>
        <end position="440"/>
    </location>
</feature>
<dbReference type="InterPro" id="IPR044986">
    <property type="entry name" value="KIF15/KIN-12"/>
</dbReference>
<feature type="coiled-coil region" evidence="8">
    <location>
        <begin position="447"/>
        <end position="474"/>
    </location>
</feature>
<dbReference type="GO" id="GO:0005874">
    <property type="term" value="C:microtubule"/>
    <property type="evidence" value="ECO:0007669"/>
    <property type="project" value="UniProtKB-KW"/>
</dbReference>
<dbReference type="PROSITE" id="PS50067">
    <property type="entry name" value="KINESIN_MOTOR_2"/>
    <property type="match status" value="1"/>
</dbReference>
<evidence type="ECO:0000256" key="4">
    <source>
        <dbReference type="ARBA" id="ARBA00023054"/>
    </source>
</evidence>